<name>A0A967EGX6_9MICO</name>
<dbReference type="Proteomes" id="UP000744769">
    <property type="component" value="Unassembled WGS sequence"/>
</dbReference>
<evidence type="ECO:0008006" key="4">
    <source>
        <dbReference type="Google" id="ProtNLM"/>
    </source>
</evidence>
<keyword evidence="3" id="KW-1185">Reference proteome</keyword>
<gene>
    <name evidence="2" type="ORF">G9U51_07650</name>
</gene>
<evidence type="ECO:0000256" key="1">
    <source>
        <dbReference type="SAM" id="Phobius"/>
    </source>
</evidence>
<organism evidence="2 3">
    <name type="scientific">Metallococcus carri</name>
    <dbReference type="NCBI Taxonomy" id="1656884"/>
    <lineage>
        <taxon>Bacteria</taxon>
        <taxon>Bacillati</taxon>
        <taxon>Actinomycetota</taxon>
        <taxon>Actinomycetes</taxon>
        <taxon>Micrococcales</taxon>
        <taxon>Dermacoccaceae</taxon>
        <taxon>Metallococcus</taxon>
    </lineage>
</organism>
<proteinExistence type="predicted"/>
<dbReference type="AlphaFoldDB" id="A0A967EGX6"/>
<keyword evidence="1" id="KW-0472">Membrane</keyword>
<protein>
    <recommendedName>
        <fullName evidence="4">DUF3592 domain-containing protein</fullName>
    </recommendedName>
</protein>
<keyword evidence="1" id="KW-1133">Transmembrane helix</keyword>
<reference evidence="2" key="1">
    <citation type="submission" date="2020-03" db="EMBL/GenBank/DDBJ databases">
        <title>Draft sequencing of Calidifontibacter sp. DB0510.</title>
        <authorList>
            <person name="Kim D.-U."/>
        </authorList>
    </citation>
    <scope>NUCLEOTIDE SEQUENCE</scope>
    <source>
        <strain evidence="2">DB0510</strain>
    </source>
</reference>
<evidence type="ECO:0000313" key="2">
    <source>
        <dbReference type="EMBL" id="NHN55653.1"/>
    </source>
</evidence>
<comment type="caution">
    <text evidence="2">The sequence shown here is derived from an EMBL/GenBank/DDBJ whole genome shotgun (WGS) entry which is preliminary data.</text>
</comment>
<dbReference type="RefSeq" id="WP_166195573.1">
    <property type="nucleotide sequence ID" value="NZ_JAAOIV010000004.1"/>
</dbReference>
<dbReference type="EMBL" id="JAAOIV010000004">
    <property type="protein sequence ID" value="NHN55653.1"/>
    <property type="molecule type" value="Genomic_DNA"/>
</dbReference>
<feature type="transmembrane region" description="Helical" evidence="1">
    <location>
        <begin position="20"/>
        <end position="43"/>
    </location>
</feature>
<keyword evidence="1" id="KW-0812">Transmembrane</keyword>
<evidence type="ECO:0000313" key="3">
    <source>
        <dbReference type="Proteomes" id="UP000744769"/>
    </source>
</evidence>
<accession>A0A967EGX6</accession>
<sequence length="125" mass="13805">MTQRPMPPPRTSGAGAHRKLLRLQLAVGVIVLAIVAAGLTWWWNSQQQQRNWLMTYGSVQQSTTKDGRTQLTVGYQAGGRRHTVTGDVDPAAFAFGGRTVWVCYAVDDPATARLRLPTDPLCEQR</sequence>